<dbReference type="Proteomes" id="UP001605036">
    <property type="component" value="Unassembled WGS sequence"/>
</dbReference>
<sequence>MWRCLATTLPPLARLLPVEAKAGHSRRSPNRRFASIGEPFASEASAGHPRRRACHVFAPIGLTLPSLAKSSPVRVMFLPRRHVDFGTFS</sequence>
<proteinExistence type="predicted"/>
<dbReference type="EMBL" id="JBHFFA010000007">
    <property type="protein sequence ID" value="KAL2613020.1"/>
    <property type="molecule type" value="Genomic_DNA"/>
</dbReference>
<keyword evidence="2" id="KW-1185">Reference proteome</keyword>
<evidence type="ECO:0000313" key="1">
    <source>
        <dbReference type="EMBL" id="KAL2613020.1"/>
    </source>
</evidence>
<comment type="caution">
    <text evidence="1">The sequence shown here is derived from an EMBL/GenBank/DDBJ whole genome shotgun (WGS) entry which is preliminary data.</text>
</comment>
<protein>
    <recommendedName>
        <fullName evidence="3">Secreted protein</fullName>
    </recommendedName>
</protein>
<organism evidence="1 2">
    <name type="scientific">Riccia fluitans</name>
    <dbReference type="NCBI Taxonomy" id="41844"/>
    <lineage>
        <taxon>Eukaryota</taxon>
        <taxon>Viridiplantae</taxon>
        <taxon>Streptophyta</taxon>
        <taxon>Embryophyta</taxon>
        <taxon>Marchantiophyta</taxon>
        <taxon>Marchantiopsida</taxon>
        <taxon>Marchantiidae</taxon>
        <taxon>Marchantiales</taxon>
        <taxon>Ricciaceae</taxon>
        <taxon>Riccia</taxon>
    </lineage>
</organism>
<name>A0ABD1XVP9_9MARC</name>
<gene>
    <name evidence="1" type="ORF">R1flu_024712</name>
</gene>
<accession>A0ABD1XVP9</accession>
<dbReference type="AlphaFoldDB" id="A0ABD1XVP9"/>
<evidence type="ECO:0008006" key="3">
    <source>
        <dbReference type="Google" id="ProtNLM"/>
    </source>
</evidence>
<evidence type="ECO:0000313" key="2">
    <source>
        <dbReference type="Proteomes" id="UP001605036"/>
    </source>
</evidence>
<reference evidence="1 2" key="1">
    <citation type="submission" date="2024-09" db="EMBL/GenBank/DDBJ databases">
        <title>Chromosome-scale assembly of Riccia fluitans.</title>
        <authorList>
            <person name="Paukszto L."/>
            <person name="Sawicki J."/>
            <person name="Karawczyk K."/>
            <person name="Piernik-Szablinska J."/>
            <person name="Szczecinska M."/>
            <person name="Mazdziarz M."/>
        </authorList>
    </citation>
    <scope>NUCLEOTIDE SEQUENCE [LARGE SCALE GENOMIC DNA]</scope>
    <source>
        <strain evidence="1">Rf_01</strain>
        <tissue evidence="1">Aerial parts of the thallus</tissue>
    </source>
</reference>